<dbReference type="VEuPathDB" id="FungiDB:PHYBLDRAFT_166983"/>
<gene>
    <name evidence="1" type="ORF">PHYBLDRAFT_166983</name>
</gene>
<name>A0A162U9V4_PHYB8</name>
<dbReference type="GeneID" id="28996454"/>
<dbReference type="AlphaFoldDB" id="A0A162U9V4"/>
<dbReference type="RefSeq" id="XP_018292672.1">
    <property type="nucleotide sequence ID" value="XM_018435548.1"/>
</dbReference>
<protein>
    <submittedName>
        <fullName evidence="1">Uncharacterized protein</fullName>
    </submittedName>
</protein>
<dbReference type="EMBL" id="KV440978">
    <property type="protein sequence ID" value="OAD74632.1"/>
    <property type="molecule type" value="Genomic_DNA"/>
</dbReference>
<dbReference type="OrthoDB" id="2379842at2759"/>
<keyword evidence="2" id="KW-1185">Reference proteome</keyword>
<sequence>MQVPVIEKPEEWMSKIIKLEALFRSCEGSQQVADLLKKVKKFHSSIKLQAPENFKYPGRRKGSSRPKYLPKGFGRPMWRKTSVLAGTAGIKAMYRRKVTNMAQKSLSGLKVTTKQNKNIKKKSKKSLSTQEPLDPGMLSYTNMLFSRYPQKNGFKRPATALEDYQYDNRTSVGKRVKFQPGFPVSHEIVHDGKGGFNPTADGWCGFRVLAHLIDEDQEKFPRCARNKIDDNFDTYWNKFKEFNKHDRRNDMLSLHSDLDQLIDLTPK</sequence>
<organism evidence="1 2">
    <name type="scientific">Phycomyces blakesleeanus (strain ATCC 8743b / DSM 1359 / FGSC 10004 / NBRC 33097 / NRRL 1555)</name>
    <dbReference type="NCBI Taxonomy" id="763407"/>
    <lineage>
        <taxon>Eukaryota</taxon>
        <taxon>Fungi</taxon>
        <taxon>Fungi incertae sedis</taxon>
        <taxon>Mucoromycota</taxon>
        <taxon>Mucoromycotina</taxon>
        <taxon>Mucoromycetes</taxon>
        <taxon>Mucorales</taxon>
        <taxon>Phycomycetaceae</taxon>
        <taxon>Phycomyces</taxon>
    </lineage>
</organism>
<evidence type="ECO:0000313" key="1">
    <source>
        <dbReference type="EMBL" id="OAD74632.1"/>
    </source>
</evidence>
<proteinExistence type="predicted"/>
<dbReference type="InParanoid" id="A0A162U9V4"/>
<accession>A0A162U9V4</accession>
<dbReference type="Proteomes" id="UP000077315">
    <property type="component" value="Unassembled WGS sequence"/>
</dbReference>
<reference evidence="2" key="1">
    <citation type="submission" date="2015-06" db="EMBL/GenBank/DDBJ databases">
        <title>Expansion of signal transduction pathways in fungi by whole-genome duplication.</title>
        <authorList>
            <consortium name="DOE Joint Genome Institute"/>
            <person name="Corrochano L.M."/>
            <person name="Kuo A."/>
            <person name="Marcet-Houben M."/>
            <person name="Polaino S."/>
            <person name="Salamov A."/>
            <person name="Villalobos J.M."/>
            <person name="Alvarez M.I."/>
            <person name="Avalos J."/>
            <person name="Benito E.P."/>
            <person name="Benoit I."/>
            <person name="Burger G."/>
            <person name="Camino L.P."/>
            <person name="Canovas D."/>
            <person name="Cerda-Olmedo E."/>
            <person name="Cheng J.-F."/>
            <person name="Dominguez A."/>
            <person name="Elias M."/>
            <person name="Eslava A.P."/>
            <person name="Glaser F."/>
            <person name="Grimwood J."/>
            <person name="Gutierrez G."/>
            <person name="Heitman J."/>
            <person name="Henrissat B."/>
            <person name="Iturriaga E.A."/>
            <person name="Lang B.F."/>
            <person name="Lavin J.L."/>
            <person name="Lee S."/>
            <person name="Li W."/>
            <person name="Lindquist E."/>
            <person name="Lopez-Garcia S."/>
            <person name="Luque E.M."/>
            <person name="Marcos A.T."/>
            <person name="Martin J."/>
            <person name="McCluskey K."/>
            <person name="Medina H.R."/>
            <person name="Miralles-Duran A."/>
            <person name="Miyazaki A."/>
            <person name="Munoz-Torres E."/>
            <person name="Oguiza J.A."/>
            <person name="Ohm R."/>
            <person name="Olmedo M."/>
            <person name="Orejas M."/>
            <person name="Ortiz-Castellanos L."/>
            <person name="Pisabarro A.G."/>
            <person name="Rodriguez-Romero J."/>
            <person name="Ruiz-Herrera J."/>
            <person name="Ruiz-Vazquez R."/>
            <person name="Sanz C."/>
            <person name="Schackwitz W."/>
            <person name="Schmutz J."/>
            <person name="Shahriari M."/>
            <person name="Shelest E."/>
            <person name="Silva-Franco F."/>
            <person name="Soanes D."/>
            <person name="Syed K."/>
            <person name="Tagua V.G."/>
            <person name="Talbot N.J."/>
            <person name="Thon M."/>
            <person name="De vries R.P."/>
            <person name="Wiebenga A."/>
            <person name="Yadav J.S."/>
            <person name="Braun E.L."/>
            <person name="Baker S."/>
            <person name="Garre V."/>
            <person name="Horwitz B."/>
            <person name="Torres-Martinez S."/>
            <person name="Idnurm A."/>
            <person name="Herrera-Estrella A."/>
            <person name="Gabaldon T."/>
            <person name="Grigoriev I.V."/>
        </authorList>
    </citation>
    <scope>NUCLEOTIDE SEQUENCE [LARGE SCALE GENOMIC DNA]</scope>
    <source>
        <strain evidence="2">NRRL 1555(-)</strain>
    </source>
</reference>
<evidence type="ECO:0000313" key="2">
    <source>
        <dbReference type="Proteomes" id="UP000077315"/>
    </source>
</evidence>